<dbReference type="EMBL" id="JBFAQK010000024">
    <property type="protein sequence ID" value="MEV4682848.1"/>
    <property type="molecule type" value="Genomic_DNA"/>
</dbReference>
<proteinExistence type="predicted"/>
<name>A0ABV3HXN3_9ACTN</name>
<comment type="caution">
    <text evidence="2">The sequence shown here is derived from an EMBL/GenBank/DDBJ whole genome shotgun (WGS) entry which is preliminary data.</text>
</comment>
<keyword evidence="3" id="KW-1185">Reference proteome</keyword>
<protein>
    <submittedName>
        <fullName evidence="2">Peptidase</fullName>
    </submittedName>
</protein>
<sequence length="202" mass="20830">MPRQHPAAPVRADLEAALTVELASVVAGARRRVLRDGDRQIDTAHLLHSLMERDPEVRAVFGSPAQLARVLGYLVQRSIGYGLAWRGSVEDSVALPVVGEGGAPRLPSPGTAVPGTAQAPGRSAGAALPDLPGWSPSAVAALVGALATARLRGDTRAAGIDVLARIAADRDCRAAEVLRRARVDVSVLAARIAERVSAGPAA</sequence>
<dbReference type="Gene3D" id="1.10.1780.10">
    <property type="entry name" value="Clp, N-terminal domain"/>
    <property type="match status" value="1"/>
</dbReference>
<gene>
    <name evidence="2" type="ORF">AB0K36_18915</name>
</gene>
<accession>A0ABV3HXN3</accession>
<reference evidence="2 3" key="1">
    <citation type="submission" date="2024-06" db="EMBL/GenBank/DDBJ databases">
        <title>The Natural Products Discovery Center: Release of the First 8490 Sequenced Strains for Exploring Actinobacteria Biosynthetic Diversity.</title>
        <authorList>
            <person name="Kalkreuter E."/>
            <person name="Kautsar S.A."/>
            <person name="Yang D."/>
            <person name="Bader C.D."/>
            <person name="Teijaro C.N."/>
            <person name="Fluegel L."/>
            <person name="Davis C.M."/>
            <person name="Simpson J.R."/>
            <person name="Lauterbach L."/>
            <person name="Steele A.D."/>
            <person name="Gui C."/>
            <person name="Meng S."/>
            <person name="Li G."/>
            <person name="Viehrig K."/>
            <person name="Ye F."/>
            <person name="Su P."/>
            <person name="Kiefer A.F."/>
            <person name="Nichols A."/>
            <person name="Cepeda A.J."/>
            <person name="Yan W."/>
            <person name="Fan B."/>
            <person name="Jiang Y."/>
            <person name="Adhikari A."/>
            <person name="Zheng C.-J."/>
            <person name="Schuster L."/>
            <person name="Cowan T.M."/>
            <person name="Smanski M.J."/>
            <person name="Chevrette M.G."/>
            <person name="De Carvalho L.P.S."/>
            <person name="Shen B."/>
        </authorList>
    </citation>
    <scope>NUCLEOTIDE SEQUENCE [LARGE SCALE GENOMIC DNA]</scope>
    <source>
        <strain evidence="2 3">NPDC049344</strain>
    </source>
</reference>
<dbReference type="InterPro" id="IPR036628">
    <property type="entry name" value="Clp_N_dom_sf"/>
</dbReference>
<evidence type="ECO:0000256" key="1">
    <source>
        <dbReference type="SAM" id="MobiDB-lite"/>
    </source>
</evidence>
<feature type="region of interest" description="Disordered" evidence="1">
    <location>
        <begin position="105"/>
        <end position="124"/>
    </location>
</feature>
<dbReference type="Proteomes" id="UP001552521">
    <property type="component" value="Unassembled WGS sequence"/>
</dbReference>
<evidence type="ECO:0000313" key="3">
    <source>
        <dbReference type="Proteomes" id="UP001552521"/>
    </source>
</evidence>
<organism evidence="2 3">
    <name type="scientific">Streptomyces kurssanovii</name>
    <dbReference type="NCBI Taxonomy" id="67312"/>
    <lineage>
        <taxon>Bacteria</taxon>
        <taxon>Bacillati</taxon>
        <taxon>Actinomycetota</taxon>
        <taxon>Actinomycetes</taxon>
        <taxon>Kitasatosporales</taxon>
        <taxon>Streptomycetaceae</taxon>
        <taxon>Streptomyces</taxon>
    </lineage>
</organism>
<evidence type="ECO:0000313" key="2">
    <source>
        <dbReference type="EMBL" id="MEV4682848.1"/>
    </source>
</evidence>